<feature type="domain" description="Major facilitator superfamily (MFS) profile" evidence="7">
    <location>
        <begin position="1"/>
        <end position="423"/>
    </location>
</feature>
<evidence type="ECO:0000256" key="2">
    <source>
        <dbReference type="ARBA" id="ARBA00022448"/>
    </source>
</evidence>
<evidence type="ECO:0000259" key="7">
    <source>
        <dbReference type="PROSITE" id="PS50850"/>
    </source>
</evidence>
<evidence type="ECO:0000313" key="9">
    <source>
        <dbReference type="Proteomes" id="UP000041254"/>
    </source>
</evidence>
<feature type="transmembrane region" description="Helical" evidence="6">
    <location>
        <begin position="399"/>
        <end position="422"/>
    </location>
</feature>
<dbReference type="STRING" id="1169540.A0A0G4G9D4"/>
<reference evidence="8 9" key="1">
    <citation type="submission" date="2014-11" db="EMBL/GenBank/DDBJ databases">
        <authorList>
            <person name="Zhu J."/>
            <person name="Qi W."/>
            <person name="Song R."/>
        </authorList>
    </citation>
    <scope>NUCLEOTIDE SEQUENCE [LARGE SCALE GENOMIC DNA]</scope>
</reference>
<feature type="transmembrane region" description="Helical" evidence="6">
    <location>
        <begin position="130"/>
        <end position="151"/>
    </location>
</feature>
<evidence type="ECO:0000256" key="5">
    <source>
        <dbReference type="ARBA" id="ARBA00023136"/>
    </source>
</evidence>
<feature type="transmembrane region" description="Helical" evidence="6">
    <location>
        <begin position="367"/>
        <end position="387"/>
    </location>
</feature>
<dbReference type="PROSITE" id="PS50850">
    <property type="entry name" value="MFS"/>
    <property type="match status" value="1"/>
</dbReference>
<dbReference type="Gene3D" id="1.20.1250.20">
    <property type="entry name" value="MFS general substrate transporter like domains"/>
    <property type="match status" value="2"/>
</dbReference>
<keyword evidence="9" id="KW-1185">Reference proteome</keyword>
<dbReference type="SUPFAM" id="SSF103473">
    <property type="entry name" value="MFS general substrate transporter"/>
    <property type="match status" value="1"/>
</dbReference>
<dbReference type="InParanoid" id="A0A0G4G9D4"/>
<dbReference type="Pfam" id="PF07690">
    <property type="entry name" value="MFS_1"/>
    <property type="match status" value="1"/>
</dbReference>
<dbReference type="GO" id="GO:0016020">
    <property type="term" value="C:membrane"/>
    <property type="evidence" value="ECO:0007669"/>
    <property type="project" value="UniProtKB-SubCell"/>
</dbReference>
<organism evidence="8 9">
    <name type="scientific">Vitrella brassicaformis (strain CCMP3155)</name>
    <dbReference type="NCBI Taxonomy" id="1169540"/>
    <lineage>
        <taxon>Eukaryota</taxon>
        <taxon>Sar</taxon>
        <taxon>Alveolata</taxon>
        <taxon>Colpodellida</taxon>
        <taxon>Vitrellaceae</taxon>
        <taxon>Vitrella</taxon>
    </lineage>
</organism>
<feature type="transmembrane region" description="Helical" evidence="6">
    <location>
        <begin position="6"/>
        <end position="30"/>
    </location>
</feature>
<evidence type="ECO:0000256" key="4">
    <source>
        <dbReference type="ARBA" id="ARBA00022989"/>
    </source>
</evidence>
<feature type="transmembrane region" description="Helical" evidence="6">
    <location>
        <begin position="277"/>
        <end position="299"/>
    </location>
</feature>
<dbReference type="InterPro" id="IPR036259">
    <property type="entry name" value="MFS_trans_sf"/>
</dbReference>
<evidence type="ECO:0000256" key="1">
    <source>
        <dbReference type="ARBA" id="ARBA00004141"/>
    </source>
</evidence>
<feature type="transmembrane region" description="Helical" evidence="6">
    <location>
        <begin position="305"/>
        <end position="324"/>
    </location>
</feature>
<gene>
    <name evidence="8" type="ORF">Vbra_3336</name>
</gene>
<dbReference type="Proteomes" id="UP000041254">
    <property type="component" value="Unassembled WGS sequence"/>
</dbReference>
<evidence type="ECO:0000256" key="3">
    <source>
        <dbReference type="ARBA" id="ARBA00022692"/>
    </source>
</evidence>
<dbReference type="EMBL" id="CDMY01000592">
    <property type="protein sequence ID" value="CEM25184.1"/>
    <property type="molecule type" value="Genomic_DNA"/>
</dbReference>
<evidence type="ECO:0000256" key="6">
    <source>
        <dbReference type="SAM" id="Phobius"/>
    </source>
</evidence>
<dbReference type="PANTHER" id="PTHR23506:SF23">
    <property type="entry name" value="GH10249P"/>
    <property type="match status" value="1"/>
</dbReference>
<dbReference type="GO" id="GO:0022857">
    <property type="term" value="F:transmembrane transporter activity"/>
    <property type="evidence" value="ECO:0007669"/>
    <property type="project" value="InterPro"/>
</dbReference>
<feature type="transmembrane region" description="Helical" evidence="6">
    <location>
        <begin position="331"/>
        <end position="355"/>
    </location>
</feature>
<keyword evidence="2" id="KW-0813">Transport</keyword>
<dbReference type="PANTHER" id="PTHR23506">
    <property type="entry name" value="GH10249P"/>
    <property type="match status" value="1"/>
</dbReference>
<dbReference type="PhylomeDB" id="A0A0G4G9D4"/>
<keyword evidence="3 6" id="KW-0812">Transmembrane</keyword>
<comment type="subcellular location">
    <subcellularLocation>
        <location evidence="1">Membrane</location>
        <topology evidence="1">Multi-pass membrane protein</topology>
    </subcellularLocation>
</comment>
<keyword evidence="5 6" id="KW-0472">Membrane</keyword>
<dbReference type="InterPro" id="IPR011701">
    <property type="entry name" value="MFS"/>
</dbReference>
<dbReference type="InterPro" id="IPR050930">
    <property type="entry name" value="MFS_Vesicular_Transporter"/>
</dbReference>
<protein>
    <recommendedName>
        <fullName evidence="7">Major facilitator superfamily (MFS) profile domain-containing protein</fullName>
    </recommendedName>
</protein>
<dbReference type="InterPro" id="IPR020846">
    <property type="entry name" value="MFS_dom"/>
</dbReference>
<feature type="transmembrane region" description="Helical" evidence="6">
    <location>
        <begin position="158"/>
        <end position="180"/>
    </location>
</feature>
<feature type="transmembrane region" description="Helical" evidence="6">
    <location>
        <begin position="100"/>
        <end position="118"/>
    </location>
</feature>
<sequence length="442" mass="46251">MGLRPGLITAVALMCLMDVFSYSIMVVILPKTLPTLSPITHSSCLTIRQLVALLACPLGGILVDNTSFWFGMVVSSLCYVVACSLLLVEDSLNIYFASRVIQGFASSLFYPAALNGIVSTHDDSSRGRAIGLAFLGEVGGLAGLAVGGFLYDYGGSKLAWFFNLIISLYAFLVVVGLGWLGLPGPNPSHFIVQRTAGAASAAAQGSLGRPLTSSEEPSTDAHGGAAPYKVGGLLLLGHPVFFTILLSLAFAWMGGSAICALLPLLWSDTYHMSASRIGGLFLPLLILKAISGPLAGLLIDRCGVRPLLLIGVMVLWCAGTLVWLGSTLGAAALSVYGVPFGALDTITTAAAGQWMDEQVVVRGEGKAFAIMGQFFNLGLLVGPAMAASLIQEAHFSYSLAFQTVGILFVPLAVAAFVCHWGTAKPCSNRVIASAHDRHILPS</sequence>
<dbReference type="OrthoDB" id="5086884at2759"/>
<name>A0A0G4G9D4_VITBC</name>
<dbReference type="VEuPathDB" id="CryptoDB:Vbra_3336"/>
<accession>A0A0G4G9D4</accession>
<keyword evidence="4 6" id="KW-1133">Transmembrane helix</keyword>
<feature type="transmembrane region" description="Helical" evidence="6">
    <location>
        <begin position="68"/>
        <end position="88"/>
    </location>
</feature>
<proteinExistence type="predicted"/>
<feature type="transmembrane region" description="Helical" evidence="6">
    <location>
        <begin position="240"/>
        <end position="265"/>
    </location>
</feature>
<evidence type="ECO:0000313" key="8">
    <source>
        <dbReference type="EMBL" id="CEM25184.1"/>
    </source>
</evidence>
<dbReference type="AlphaFoldDB" id="A0A0G4G9D4"/>
<dbReference type="PRINTS" id="PR01036">
    <property type="entry name" value="TCRTETB"/>
</dbReference>